<reference evidence="2 3" key="1">
    <citation type="submission" date="2024-01" db="EMBL/GenBank/DDBJ databases">
        <title>Genome assemblies of Stephania.</title>
        <authorList>
            <person name="Yang L."/>
        </authorList>
    </citation>
    <scope>NUCLEOTIDE SEQUENCE [LARGE SCALE GENOMIC DNA]</scope>
    <source>
        <strain evidence="2">JXDWG</strain>
        <tissue evidence="2">Leaf</tissue>
    </source>
</reference>
<feature type="region of interest" description="Disordered" evidence="1">
    <location>
        <begin position="31"/>
        <end position="98"/>
    </location>
</feature>
<evidence type="ECO:0000256" key="1">
    <source>
        <dbReference type="SAM" id="MobiDB-lite"/>
    </source>
</evidence>
<organism evidence="2 3">
    <name type="scientific">Stephania cephalantha</name>
    <dbReference type="NCBI Taxonomy" id="152367"/>
    <lineage>
        <taxon>Eukaryota</taxon>
        <taxon>Viridiplantae</taxon>
        <taxon>Streptophyta</taxon>
        <taxon>Embryophyta</taxon>
        <taxon>Tracheophyta</taxon>
        <taxon>Spermatophyta</taxon>
        <taxon>Magnoliopsida</taxon>
        <taxon>Ranunculales</taxon>
        <taxon>Menispermaceae</taxon>
        <taxon>Menispermoideae</taxon>
        <taxon>Cissampelideae</taxon>
        <taxon>Stephania</taxon>
    </lineage>
</organism>
<dbReference type="AlphaFoldDB" id="A0AAP0PXS8"/>
<evidence type="ECO:0000313" key="2">
    <source>
        <dbReference type="EMBL" id="KAK9159190.1"/>
    </source>
</evidence>
<evidence type="ECO:0000313" key="3">
    <source>
        <dbReference type="Proteomes" id="UP001419268"/>
    </source>
</evidence>
<accession>A0AAP0PXS8</accession>
<dbReference type="Proteomes" id="UP001419268">
    <property type="component" value="Unassembled WGS sequence"/>
</dbReference>
<sequence>MFPIGVSKRLNIYYKERCALSLGWHGRTSGDLEHALGAMPRHDPWADHGVGHPSAVGLSGAPASSGDAQARTSTSDESLSRRDHGHVPCGVARPNRGGSQRLYNYQSWVGAMTKARPRKGENREHVC</sequence>
<name>A0AAP0PXS8_9MAGN</name>
<dbReference type="EMBL" id="JBBNAG010000002">
    <property type="protein sequence ID" value="KAK9159190.1"/>
    <property type="molecule type" value="Genomic_DNA"/>
</dbReference>
<feature type="compositionally biased region" description="Basic and acidic residues" evidence="1">
    <location>
        <begin position="31"/>
        <end position="50"/>
    </location>
</feature>
<comment type="caution">
    <text evidence="2">The sequence shown here is derived from an EMBL/GenBank/DDBJ whole genome shotgun (WGS) entry which is preliminary data.</text>
</comment>
<gene>
    <name evidence="2" type="ORF">Scep_005764</name>
</gene>
<keyword evidence="3" id="KW-1185">Reference proteome</keyword>
<proteinExistence type="predicted"/>
<feature type="compositionally biased region" description="Polar residues" evidence="1">
    <location>
        <begin position="66"/>
        <end position="77"/>
    </location>
</feature>
<protein>
    <submittedName>
        <fullName evidence="2">Uncharacterized protein</fullName>
    </submittedName>
</protein>